<accession>A0A1Y3BFG8</accession>
<organism evidence="2 3">
    <name type="scientific">Euroglyphus maynei</name>
    <name type="common">Mayne's house dust mite</name>
    <dbReference type="NCBI Taxonomy" id="6958"/>
    <lineage>
        <taxon>Eukaryota</taxon>
        <taxon>Metazoa</taxon>
        <taxon>Ecdysozoa</taxon>
        <taxon>Arthropoda</taxon>
        <taxon>Chelicerata</taxon>
        <taxon>Arachnida</taxon>
        <taxon>Acari</taxon>
        <taxon>Acariformes</taxon>
        <taxon>Sarcoptiformes</taxon>
        <taxon>Astigmata</taxon>
        <taxon>Psoroptidia</taxon>
        <taxon>Analgoidea</taxon>
        <taxon>Pyroglyphidae</taxon>
        <taxon>Pyroglyphinae</taxon>
        <taxon>Euroglyphus</taxon>
    </lineage>
</organism>
<proteinExistence type="predicted"/>
<sequence length="90" mass="10850">MGKYTVEQRHKIVEIYRKHKSFAKTREICRQLFGEKMVPNYITIKRYLEQLEELGHLNDLKPQHTWVCIKEPIVGQMIKDQHESEKVKNI</sequence>
<evidence type="ECO:0000313" key="3">
    <source>
        <dbReference type="Proteomes" id="UP000194236"/>
    </source>
</evidence>
<dbReference type="InterPro" id="IPR032135">
    <property type="entry name" value="DUF4817"/>
</dbReference>
<gene>
    <name evidence="2" type="ORF">BLA29_002312</name>
</gene>
<name>A0A1Y3BFG8_EURMA</name>
<comment type="caution">
    <text evidence="2">The sequence shown here is derived from an EMBL/GenBank/DDBJ whole genome shotgun (WGS) entry which is preliminary data.</text>
</comment>
<dbReference type="Proteomes" id="UP000194236">
    <property type="component" value="Unassembled WGS sequence"/>
</dbReference>
<keyword evidence="3" id="KW-1185">Reference proteome</keyword>
<feature type="domain" description="DUF4817" evidence="1">
    <location>
        <begin position="5"/>
        <end position="58"/>
    </location>
</feature>
<protein>
    <recommendedName>
        <fullName evidence="1">DUF4817 domain-containing protein</fullName>
    </recommendedName>
</protein>
<dbReference type="EMBL" id="MUJZ01025621">
    <property type="protein sequence ID" value="OTF78937.1"/>
    <property type="molecule type" value="Genomic_DNA"/>
</dbReference>
<dbReference type="AlphaFoldDB" id="A0A1Y3BFG8"/>
<evidence type="ECO:0000313" key="2">
    <source>
        <dbReference type="EMBL" id="OTF78937.1"/>
    </source>
</evidence>
<dbReference type="OrthoDB" id="10040454at2759"/>
<reference evidence="2 3" key="1">
    <citation type="submission" date="2017-03" db="EMBL/GenBank/DDBJ databases">
        <title>Genome Survey of Euroglyphus maynei.</title>
        <authorList>
            <person name="Arlian L.G."/>
            <person name="Morgan M.S."/>
            <person name="Rider S.D."/>
        </authorList>
    </citation>
    <scope>NUCLEOTIDE SEQUENCE [LARGE SCALE GENOMIC DNA]</scope>
    <source>
        <strain evidence="2">Arlian Lab</strain>
        <tissue evidence="2">Whole body</tissue>
    </source>
</reference>
<dbReference type="Pfam" id="PF16087">
    <property type="entry name" value="DUF4817"/>
    <property type="match status" value="1"/>
</dbReference>
<evidence type="ECO:0000259" key="1">
    <source>
        <dbReference type="Pfam" id="PF16087"/>
    </source>
</evidence>